<feature type="compositionally biased region" description="Polar residues" evidence="2">
    <location>
        <begin position="722"/>
        <end position="736"/>
    </location>
</feature>
<feature type="compositionally biased region" description="Basic residues" evidence="2">
    <location>
        <begin position="837"/>
        <end position="850"/>
    </location>
</feature>
<name>A0A8J2HJB4_COTCN</name>
<feature type="compositionally biased region" description="Polar residues" evidence="2">
    <location>
        <begin position="672"/>
        <end position="683"/>
    </location>
</feature>
<gene>
    <name evidence="3" type="ORF">HICCMSTLAB_LOCUS6672</name>
</gene>
<feature type="region of interest" description="Disordered" evidence="2">
    <location>
        <begin position="149"/>
        <end position="169"/>
    </location>
</feature>
<keyword evidence="4" id="KW-1185">Reference proteome</keyword>
<sequence length="899" mass="99767">MQVNFMTFITHVDLDRASTVEYLVIHLRSVRVPEEKSVTYATNQNKSGPVITEIFEEDAGQQIQKKRIEVARKFPTCSPEQNIVQGNKFHNSEIDTRLDSPIRGPERGKANNVVVSDNCKIDTRLDKPTAGPERDETNNVLVSDNIEIDTRLDPPTCGPGRGKATNLFDSDSEDNIQEKLRVTPPCSEEVLRLIALLENPPSDLSHDFLDPRIFALEQHPDDNSEPEQASDSEWEDEVETLCEPAVPEPAVTTNINKPSQASKHPKNFPDWKILEDHLYYRRPDPLKEILGDEEEWKKRLDELRHKIESVMRKENERQEKYHGTDLKIPEVSVGDKVYYPNRKLSNKAAGYSASLGVKYLGPAFISKIISPLVVELKNERGKLLGQHYIPDLKLPRRSDRVMWRISQEIKNQREGRQRPEAAQVNTGGVRPGINSGAVQRAFLAELPSEAASTPRTSALMRLGPLVPSYDPAPAILIPSVYDRLGALRIGDEPKDTEDGKHPAQGRARSRRANRRHGRGDQVCTEISKWCGLNGNQNRLNRRRAKFNLLLENPATPKNILRKAWRRALTKKERQMLKELRPLELLTFGVRTVREQAETETSLTPVRVSIPLSSITTPPPVSTPGLGALPITPRPPEAVPGPSSRPDVPVRPTVEIRGSGSIPGRAIDVSKGATPSQPTSTRTGDGNKPGRVSDVSKGAIPRRPPTTTNPPTKSTTYVKTRVFTRSQPSSATPRRSSTFLAPVPARITPATMARSIPMELEEAAALPTGSRHAADTQAASTSTFKVPECPPHLSPAFAEYRAGLYKLALERAAKTGVMETGIPRGEKTPELDPSTAPVRRKNKKKKKRKKGELRGPNWAEMDYYGGSALPISEDSGIGGDRTFGEDSDDDVLELDHDEDL</sequence>
<evidence type="ECO:0000256" key="1">
    <source>
        <dbReference type="SAM" id="Coils"/>
    </source>
</evidence>
<feature type="compositionally biased region" description="Acidic residues" evidence="2">
    <location>
        <begin position="884"/>
        <end position="899"/>
    </location>
</feature>
<dbReference type="OrthoDB" id="7700898at2759"/>
<feature type="region of interest" description="Disordered" evidence="2">
    <location>
        <begin position="410"/>
        <end position="430"/>
    </location>
</feature>
<feature type="coiled-coil region" evidence="1">
    <location>
        <begin position="286"/>
        <end position="320"/>
    </location>
</feature>
<feature type="region of interest" description="Disordered" evidence="2">
    <location>
        <begin position="616"/>
        <end position="736"/>
    </location>
</feature>
<feature type="region of interest" description="Disordered" evidence="2">
    <location>
        <begin position="817"/>
        <end position="899"/>
    </location>
</feature>
<feature type="compositionally biased region" description="Basic and acidic residues" evidence="2">
    <location>
        <begin position="490"/>
        <end position="501"/>
    </location>
</feature>
<reference evidence="3" key="1">
    <citation type="submission" date="2021-04" db="EMBL/GenBank/DDBJ databases">
        <authorList>
            <person name="Chebbi M.A.C M."/>
        </authorList>
    </citation>
    <scope>NUCLEOTIDE SEQUENCE</scope>
</reference>
<dbReference type="EMBL" id="CAJNRD030001120">
    <property type="protein sequence ID" value="CAG5093215.1"/>
    <property type="molecule type" value="Genomic_DNA"/>
</dbReference>
<protein>
    <submittedName>
        <fullName evidence="3">Uncharacterized protein</fullName>
    </submittedName>
</protein>
<dbReference type="AlphaFoldDB" id="A0A8J2HJB4"/>
<evidence type="ECO:0000313" key="4">
    <source>
        <dbReference type="Proteomes" id="UP000786811"/>
    </source>
</evidence>
<keyword evidence="1" id="KW-0175">Coiled coil</keyword>
<organism evidence="3 4">
    <name type="scientific">Cotesia congregata</name>
    <name type="common">Parasitoid wasp</name>
    <name type="synonym">Apanteles congregatus</name>
    <dbReference type="NCBI Taxonomy" id="51543"/>
    <lineage>
        <taxon>Eukaryota</taxon>
        <taxon>Metazoa</taxon>
        <taxon>Ecdysozoa</taxon>
        <taxon>Arthropoda</taxon>
        <taxon>Hexapoda</taxon>
        <taxon>Insecta</taxon>
        <taxon>Pterygota</taxon>
        <taxon>Neoptera</taxon>
        <taxon>Endopterygota</taxon>
        <taxon>Hymenoptera</taxon>
        <taxon>Apocrita</taxon>
        <taxon>Ichneumonoidea</taxon>
        <taxon>Braconidae</taxon>
        <taxon>Microgastrinae</taxon>
        <taxon>Cotesia</taxon>
    </lineage>
</organism>
<feature type="compositionally biased region" description="Basic residues" evidence="2">
    <location>
        <begin position="507"/>
        <end position="517"/>
    </location>
</feature>
<dbReference type="Proteomes" id="UP000786811">
    <property type="component" value="Unassembled WGS sequence"/>
</dbReference>
<evidence type="ECO:0000313" key="3">
    <source>
        <dbReference type="EMBL" id="CAG5093215.1"/>
    </source>
</evidence>
<proteinExistence type="predicted"/>
<accession>A0A8J2HJB4</accession>
<evidence type="ECO:0000256" key="2">
    <source>
        <dbReference type="SAM" id="MobiDB-lite"/>
    </source>
</evidence>
<comment type="caution">
    <text evidence="3">The sequence shown here is derived from an EMBL/GenBank/DDBJ whole genome shotgun (WGS) entry which is preliminary data.</text>
</comment>
<feature type="region of interest" description="Disordered" evidence="2">
    <location>
        <begin position="490"/>
        <end position="519"/>
    </location>
</feature>
<feature type="compositionally biased region" description="Basic and acidic residues" evidence="2">
    <location>
        <begin position="410"/>
        <end position="419"/>
    </location>
</feature>